<reference evidence="1" key="1">
    <citation type="submission" date="2013-02" db="EMBL/GenBank/DDBJ databases">
        <title>Comparative genomics of Borrelia species.</title>
        <authorList>
            <person name="Schwan T.G."/>
            <person name="Raffel S.J."/>
            <person name="Porcella S.F."/>
        </authorList>
    </citation>
    <scope>NUCLEOTIDE SEQUENCE</scope>
    <source>
        <strain evidence="1">YOR</strain>
        <plasmid evidence="1">unnamed</plasmid>
    </source>
</reference>
<keyword evidence="1" id="KW-0614">Plasmid</keyword>
<organism evidence="1">
    <name type="scientific">Borrelia nietonii YOR</name>
    <dbReference type="NCBI Taxonomy" id="1293576"/>
    <lineage>
        <taxon>Bacteria</taxon>
        <taxon>Pseudomonadati</taxon>
        <taxon>Spirochaetota</taxon>
        <taxon>Spirochaetia</taxon>
        <taxon>Spirochaetales</taxon>
        <taxon>Borreliaceae</taxon>
        <taxon>Borrelia</taxon>
        <taxon>Borrelia nietonii</taxon>
    </lineage>
</organism>
<dbReference type="InterPro" id="IPR036098">
    <property type="entry name" value="Thymidylate_synthase_ThyX_sf"/>
</dbReference>
<dbReference type="GO" id="GO:0050797">
    <property type="term" value="F:thymidylate synthase (FAD) activity"/>
    <property type="evidence" value="ECO:0007669"/>
    <property type="project" value="UniProtKB-EC"/>
</dbReference>
<dbReference type="InterPro" id="IPR003669">
    <property type="entry name" value="Thymidylate_synthase_ThyX"/>
</dbReference>
<protein>
    <submittedName>
        <fullName evidence="1">Thymidylate synthase thyX</fullName>
        <ecNumber evidence="1">2.1.1.148</ecNumber>
    </submittedName>
</protein>
<dbReference type="HOGENOM" id="CLU_216731_0_0_12"/>
<dbReference type="EC" id="2.1.1.148" evidence="1"/>
<dbReference type="Gene3D" id="3.30.1360.170">
    <property type="match status" value="1"/>
</dbReference>
<evidence type="ECO:0000313" key="1">
    <source>
        <dbReference type="EMBL" id="AHH04427.1"/>
    </source>
</evidence>
<dbReference type="GO" id="GO:0032259">
    <property type="term" value="P:methylation"/>
    <property type="evidence" value="ECO:0007669"/>
    <property type="project" value="UniProtKB-KW"/>
</dbReference>
<sequence length="37" mass="4430">MVVFTFYVKAFIFVAGQWMRHRTARINEFSGSYSLLR</sequence>
<name>W5SBW3_9SPIR</name>
<gene>
    <name evidence="1" type="ORF">BHY_1477</name>
</gene>
<geneLocation type="plasmid" evidence="1">
    <name>unnamed</name>
</geneLocation>
<dbReference type="AlphaFoldDB" id="W5SBW3"/>
<accession>W5SBW3</accession>
<keyword evidence="1" id="KW-0489">Methyltransferase</keyword>
<dbReference type="GO" id="GO:0050660">
    <property type="term" value="F:flavin adenine dinucleotide binding"/>
    <property type="evidence" value="ECO:0007669"/>
    <property type="project" value="InterPro"/>
</dbReference>
<dbReference type="SUPFAM" id="SSF69796">
    <property type="entry name" value="Thymidylate synthase-complementing protein Thy1"/>
    <property type="match status" value="1"/>
</dbReference>
<proteinExistence type="predicted"/>
<dbReference type="GO" id="GO:0006231">
    <property type="term" value="P:dTMP biosynthetic process"/>
    <property type="evidence" value="ECO:0007669"/>
    <property type="project" value="InterPro"/>
</dbReference>
<keyword evidence="1" id="KW-0808">Transferase</keyword>
<dbReference type="EMBL" id="CP004187">
    <property type="protein sequence ID" value="AHH04427.1"/>
    <property type="molecule type" value="Genomic_DNA"/>
</dbReference>
<dbReference type="Pfam" id="PF02511">
    <property type="entry name" value="Thy1"/>
    <property type="match status" value="1"/>
</dbReference>